<comment type="catalytic activity">
    <reaction evidence="12">
        <text>ADP-D-ribose + H2O = D-ribose 5-phosphate + AMP + 2 H(+)</text>
        <dbReference type="Rhea" id="RHEA:10412"/>
        <dbReference type="ChEBI" id="CHEBI:15377"/>
        <dbReference type="ChEBI" id="CHEBI:15378"/>
        <dbReference type="ChEBI" id="CHEBI:57967"/>
        <dbReference type="ChEBI" id="CHEBI:78346"/>
        <dbReference type="ChEBI" id="CHEBI:456215"/>
        <dbReference type="EC" id="3.6.1.13"/>
    </reaction>
</comment>
<evidence type="ECO:0000256" key="14">
    <source>
        <dbReference type="PIRSR" id="PIRSR604385-3"/>
    </source>
</evidence>
<evidence type="ECO:0000256" key="2">
    <source>
        <dbReference type="ARBA" id="ARBA00007482"/>
    </source>
</evidence>
<dbReference type="PANTHER" id="PTHR11839">
    <property type="entry name" value="UDP/ADP-SUGAR PYROPHOSPHATASE"/>
    <property type="match status" value="1"/>
</dbReference>
<feature type="binding site" evidence="13">
    <location>
        <position position="99"/>
    </location>
    <ligand>
        <name>Mg(2+)</name>
        <dbReference type="ChEBI" id="CHEBI:18420"/>
        <label>1</label>
    </ligand>
</feature>
<gene>
    <name evidence="15" type="primary">nudF</name>
    <name evidence="15" type="ORF">A3224_13860</name>
</gene>
<keyword evidence="7 13" id="KW-0460">Magnesium</keyword>
<keyword evidence="5 13" id="KW-0479">Metal-binding</keyword>
<protein>
    <recommendedName>
        <fullName evidence="4">ADP-ribose pyrophosphatase</fullName>
        <ecNumber evidence="3">3.6.1.13</ecNumber>
    </recommendedName>
    <alternativeName>
        <fullName evidence="9">ADP-ribose diphosphatase</fullName>
    </alternativeName>
    <alternativeName>
        <fullName evidence="11">ADP-ribose phosphohydrolase</fullName>
    </alternativeName>
    <alternativeName>
        <fullName evidence="10">Adenosine diphosphoribose pyrophosphatase</fullName>
    </alternativeName>
</protein>
<dbReference type="EC" id="3.6.1.13" evidence="3"/>
<comment type="cofactor">
    <cofactor evidence="1 13">
        <name>Mg(2+)</name>
        <dbReference type="ChEBI" id="CHEBI:18420"/>
    </cofactor>
</comment>
<feature type="binding site" evidence="13">
    <location>
        <position position="115"/>
    </location>
    <ligand>
        <name>Mg(2+)</name>
        <dbReference type="ChEBI" id="CHEBI:18420"/>
        <label>1</label>
    </ligand>
</feature>
<evidence type="ECO:0000256" key="11">
    <source>
        <dbReference type="ARBA" id="ARBA00033056"/>
    </source>
</evidence>
<comment type="function">
    <text evidence="8">Acts on ADP-mannose and ADP-glucose as well as ADP-ribose. Prevents glycogen biosynthesis. The reaction catalyzed by this enzyme is a limiting step of the gluconeogenic process.</text>
</comment>
<evidence type="ECO:0000256" key="9">
    <source>
        <dbReference type="ARBA" id="ARBA00030162"/>
    </source>
</evidence>
<dbReference type="GO" id="GO:0005829">
    <property type="term" value="C:cytosol"/>
    <property type="evidence" value="ECO:0007669"/>
    <property type="project" value="TreeGrafter"/>
</dbReference>
<feature type="binding site" evidence="13">
    <location>
        <position position="167"/>
    </location>
    <ligand>
        <name>Mg(2+)</name>
        <dbReference type="ChEBI" id="CHEBI:18420"/>
        <label>1</label>
    </ligand>
</feature>
<name>A0A143HQF1_MICTH</name>
<dbReference type="NCBIfam" id="TIGR00052">
    <property type="entry name" value="nudix-type nucleoside diphosphatase, YffH/AdpP family"/>
    <property type="match status" value="1"/>
</dbReference>
<evidence type="ECO:0000313" key="16">
    <source>
        <dbReference type="Proteomes" id="UP000076077"/>
    </source>
</evidence>
<evidence type="ECO:0000256" key="3">
    <source>
        <dbReference type="ARBA" id="ARBA00012453"/>
    </source>
</evidence>
<dbReference type="AlphaFoldDB" id="A0A143HQF1"/>
<proteinExistence type="inferred from homology"/>
<keyword evidence="6" id="KW-0378">Hydrolase</keyword>
<dbReference type="PANTHER" id="PTHR11839:SF5">
    <property type="entry name" value="ADP-RIBOSE PYROPHOSPHATASE"/>
    <property type="match status" value="1"/>
</dbReference>
<evidence type="ECO:0000256" key="6">
    <source>
        <dbReference type="ARBA" id="ARBA00022801"/>
    </source>
</evidence>
<organism evidence="15 16">
    <name type="scientific">Microbulbifer thermotolerans</name>
    <dbReference type="NCBI Taxonomy" id="252514"/>
    <lineage>
        <taxon>Bacteria</taxon>
        <taxon>Pseudomonadati</taxon>
        <taxon>Pseudomonadota</taxon>
        <taxon>Gammaproteobacteria</taxon>
        <taxon>Cellvibrionales</taxon>
        <taxon>Microbulbiferaceae</taxon>
        <taxon>Microbulbifer</taxon>
    </lineage>
</organism>
<dbReference type="STRING" id="252514.A3224_13860"/>
<dbReference type="EMBL" id="CP014864">
    <property type="protein sequence ID" value="AMX03512.1"/>
    <property type="molecule type" value="Genomic_DNA"/>
</dbReference>
<evidence type="ECO:0000313" key="15">
    <source>
        <dbReference type="EMBL" id="AMX03512.1"/>
    </source>
</evidence>
<dbReference type="GO" id="GO:0047631">
    <property type="term" value="F:ADP-ribose diphosphatase activity"/>
    <property type="evidence" value="ECO:0007669"/>
    <property type="project" value="UniProtKB-EC"/>
</dbReference>
<dbReference type="GO" id="GO:0019144">
    <property type="term" value="F:ADP-sugar diphosphatase activity"/>
    <property type="evidence" value="ECO:0007669"/>
    <property type="project" value="TreeGrafter"/>
</dbReference>
<reference evidence="16" key="1">
    <citation type="submission" date="2016-03" db="EMBL/GenBank/DDBJ databases">
        <authorList>
            <person name="Lee Y.-S."/>
            <person name="Choi Y.-L."/>
        </authorList>
    </citation>
    <scope>NUCLEOTIDE SEQUENCE [LARGE SCALE GENOMIC DNA]</scope>
    <source>
        <strain evidence="16">DAU221</strain>
    </source>
</reference>
<dbReference type="InterPro" id="IPR000086">
    <property type="entry name" value="NUDIX_hydrolase_dom"/>
</dbReference>
<dbReference type="PROSITE" id="PS51462">
    <property type="entry name" value="NUDIX"/>
    <property type="match status" value="1"/>
</dbReference>
<accession>A0A143HQF1</accession>
<dbReference type="Gene3D" id="3.90.79.10">
    <property type="entry name" value="Nucleoside Triphosphate Pyrophosphohydrolase"/>
    <property type="match status" value="1"/>
</dbReference>
<dbReference type="SUPFAM" id="SSF55811">
    <property type="entry name" value="Nudix"/>
    <property type="match status" value="1"/>
</dbReference>
<evidence type="ECO:0000256" key="7">
    <source>
        <dbReference type="ARBA" id="ARBA00022842"/>
    </source>
</evidence>
<evidence type="ECO:0000256" key="10">
    <source>
        <dbReference type="ARBA" id="ARBA00030308"/>
    </source>
</evidence>
<sequence>MKMKDRNEDLSPEFDRSSVEIISRKPVFQGFFTMLRLRLRHRLFRGGWSAEFDRELFVRDPAVGVLLYDPVHELVGLTEQFRVGALERPGGPWCLEVVAGMVEEGESFEDVARREVYEEAGLQVERLNFIRSYMPSPGGSSERLHLYCALVDLQGAGGNFGLPQENEDIRLRIFPLQAVLDAMEQREPGAHCPIDNAATVICMQWLQLNYRQLAMQTISE</sequence>
<dbReference type="InterPro" id="IPR015797">
    <property type="entry name" value="NUDIX_hydrolase-like_dom_sf"/>
</dbReference>
<evidence type="ECO:0000256" key="13">
    <source>
        <dbReference type="PIRSR" id="PIRSR604385-2"/>
    </source>
</evidence>
<dbReference type="InterPro" id="IPR020084">
    <property type="entry name" value="NUDIX_hydrolase_CS"/>
</dbReference>
<keyword evidence="16" id="KW-1185">Reference proteome</keyword>
<dbReference type="Pfam" id="PF00293">
    <property type="entry name" value="NUDIX"/>
    <property type="match status" value="1"/>
</dbReference>
<dbReference type="RefSeq" id="WP_067155825.1">
    <property type="nucleotide sequence ID" value="NZ_JAPHQA010000027.1"/>
</dbReference>
<evidence type="ECO:0000256" key="5">
    <source>
        <dbReference type="ARBA" id="ARBA00022723"/>
    </source>
</evidence>
<evidence type="ECO:0000256" key="12">
    <source>
        <dbReference type="ARBA" id="ARBA00049546"/>
    </source>
</evidence>
<feature type="binding site" evidence="13">
    <location>
        <position position="119"/>
    </location>
    <ligand>
        <name>Mg(2+)</name>
        <dbReference type="ChEBI" id="CHEBI:18420"/>
        <label>1</label>
    </ligand>
</feature>
<dbReference type="GO" id="GO:0019693">
    <property type="term" value="P:ribose phosphate metabolic process"/>
    <property type="evidence" value="ECO:0007669"/>
    <property type="project" value="TreeGrafter"/>
</dbReference>
<dbReference type="GO" id="GO:0046872">
    <property type="term" value="F:metal ion binding"/>
    <property type="evidence" value="ECO:0007669"/>
    <property type="project" value="UniProtKB-KW"/>
</dbReference>
<evidence type="ECO:0000256" key="4">
    <source>
        <dbReference type="ARBA" id="ARBA00013297"/>
    </source>
</evidence>
<dbReference type="InterPro" id="IPR004385">
    <property type="entry name" value="NDP_pyrophosphatase"/>
</dbReference>
<feature type="short sequence motif" description="Nudix box" evidence="14">
    <location>
        <begin position="100"/>
        <end position="122"/>
    </location>
</feature>
<comment type="similarity">
    <text evidence="2">Belongs to the Nudix hydrolase family. NudF subfamily.</text>
</comment>
<dbReference type="GO" id="GO:0006753">
    <property type="term" value="P:nucleoside phosphate metabolic process"/>
    <property type="evidence" value="ECO:0007669"/>
    <property type="project" value="TreeGrafter"/>
</dbReference>
<dbReference type="CDD" id="cd24155">
    <property type="entry name" value="NUDIX_ADPRase"/>
    <property type="match status" value="1"/>
</dbReference>
<evidence type="ECO:0000256" key="1">
    <source>
        <dbReference type="ARBA" id="ARBA00001946"/>
    </source>
</evidence>
<dbReference type="Proteomes" id="UP000076077">
    <property type="component" value="Chromosome"/>
</dbReference>
<dbReference type="KEGG" id="mthd:A3224_13860"/>
<dbReference type="PROSITE" id="PS00893">
    <property type="entry name" value="NUDIX_BOX"/>
    <property type="match status" value="1"/>
</dbReference>
<evidence type="ECO:0000256" key="8">
    <source>
        <dbReference type="ARBA" id="ARBA00025164"/>
    </source>
</evidence>